<dbReference type="InterPro" id="IPR008936">
    <property type="entry name" value="Rho_GTPase_activation_prot"/>
</dbReference>
<proteinExistence type="predicted"/>
<dbReference type="InterPro" id="IPR001627">
    <property type="entry name" value="Semap_dom"/>
</dbReference>
<evidence type="ECO:0000256" key="1">
    <source>
        <dbReference type="ARBA" id="ARBA00004162"/>
    </source>
</evidence>
<keyword evidence="2" id="KW-1003">Cell membrane</keyword>
<keyword evidence="4" id="KW-0732">Signal</keyword>
<dbReference type="InterPro" id="IPR014756">
    <property type="entry name" value="Ig_E-set"/>
</dbReference>
<dbReference type="CDD" id="cd12205">
    <property type="entry name" value="RasGAP_plexin"/>
    <property type="match status" value="1"/>
</dbReference>
<dbReference type="GeneID" id="106457672"/>
<dbReference type="CDD" id="cd11236">
    <property type="entry name" value="Sema_plexin_like"/>
    <property type="match status" value="1"/>
</dbReference>
<dbReference type="PANTHER" id="PTHR22625:SF44">
    <property type="entry name" value="PLEXIN-B"/>
    <property type="match status" value="1"/>
</dbReference>
<gene>
    <name evidence="11" type="primary">LOC106457672</name>
</gene>
<organism evidence="10 11">
    <name type="scientific">Limulus polyphemus</name>
    <name type="common">Atlantic horseshoe crab</name>
    <dbReference type="NCBI Taxonomy" id="6850"/>
    <lineage>
        <taxon>Eukaryota</taxon>
        <taxon>Metazoa</taxon>
        <taxon>Ecdysozoa</taxon>
        <taxon>Arthropoda</taxon>
        <taxon>Chelicerata</taxon>
        <taxon>Merostomata</taxon>
        <taxon>Xiphosura</taxon>
        <taxon>Limulidae</taxon>
        <taxon>Limulus</taxon>
    </lineage>
</organism>
<sequence>MNRTPVNSLFRCPLLPAMTSLCDDEVGLSSKVQRRLSRMKTKRWKWELFHNVGVACILVLSLWCTAVASEHNNIYASYATFNESVNFTHMVVDPRSGRVYVGATNWLYQFNSSLDMEAEVETGPVQDSIQCSPTDCSNLRKVATTNFNKVLVIDDEAGMLLVCGSVHQGACRRHSLTNISILEELIPVPVAANDENSSTYAFIGPGHYFGHLSRVFYVATTNSRLGPYRDMVPAVTSRSLDDGQGKLFNIIEKSFSTIARVDISSHLRDYYLVNYIYGFFSGDFVYFATVQRKSHLRALEEWGFVTRLARVCTSDAGYNTYTELTLQCLGEDGVDYNLLQDASLVASGSDLAETLQVPTGSDVLVGVFAQSAADHTSRPARKSALCVFSLAEIEQRFTENIHMCYNGSVVTRNMDYIAGSIKDCPEPGKGGNVFDFCKEALKVNGSVPITGFAALIDNNVTYSAITTTITAQHTVAFVGTKDGRLKKVLLSSREMAEEFEEVVVDPGNPITSDLHLDPTKKFVYVLSPYTVSKVVILQLRVIPLLAIDKHQIAETEDKRTLASNSQVSCRTTRAPYPWYNVTQLILRIDNATLTLPSPFIYTEDPSILRIYPLKSFVSGGRSVTVDGTYLSSIQQPWMAVFKDNFRLNKTLCTVHSHSQMVCPSPAITQEVERFLASQGKSVMEASDQLKFRIGFEMDEVKSVLELQKNFPTLHSDMTYVPDPQFSNFKKDGVKQYKGESLVIEGKDLLLATTESEVVVTVGTRTCNLTSLTMTQLVCLPPQDQPPVSDEQRTDTDLPLVVVHIGSNLQYDIGYLRYEVTKAYEFPTEAIWGITAGGGLLMVLSVVILIILRHKSSQAEQEYKRIQLQMDTLENSVRSECKQAFAELQTDMTDITNDLHASGIPTLDHRTFVMKVFFPGVCDHPLLQDKMMSNGFCSNYDVAMNHFQQLLLNKTFLILFITVLESQKTFTIRDRVNVASLLMIILMEKMDYAADVLKMLLGHLIDKSVTTKHPQLMLRRTESVVEKMLTNWMALNMYDYLKERAGRSLFLLFCAVKHQVEKGPIDAVTNDARYSLSEQRLLKDHIEYSTVTIHLLKDDQDEKIQTKVNDCDTIGQVKAKILDALYKNTPFSLRPSVYEVDLEWRHERGGHLTLADEDLTTKTSSGWKRLNTLRHYGVREFAVMSLVTKQNSFSSNSTGNASLSSVTPIINSTDVEQGVRYWHLVKPIDDHVGQQKDHSHKAIRPEIFLTRLLSTKGTVQKFVDDFLSTVLTVGDDFPPPIKWLFDLLDNMAVQHGITDPDVVHAWKSNSLPLRFWVNFIKNPDFILDINKTPLLDSCLSVIAQALMDACSTYEHRLGKDSPSNKLLFAKDILSYKKMVTKFYEEVALLPAITDQEISANMQRLSVEHHGEFDTMNAVKDLYIYVEKYIQEICEALKADPTCIQAHLAQKLEMVICALQGEETSLC</sequence>
<dbReference type="RefSeq" id="XP_022239400.1">
    <property type="nucleotide sequence ID" value="XM_022383692.1"/>
</dbReference>
<comment type="subcellular location">
    <subcellularLocation>
        <location evidence="1">Cell membrane</location>
        <topology evidence="1">Single-pass membrane protein</topology>
    </subcellularLocation>
</comment>
<dbReference type="Proteomes" id="UP000694941">
    <property type="component" value="Unplaced"/>
</dbReference>
<keyword evidence="5" id="KW-0677">Repeat</keyword>
<dbReference type="PANTHER" id="PTHR22625">
    <property type="entry name" value="PLEXIN"/>
    <property type="match status" value="1"/>
</dbReference>
<feature type="domain" description="Sema" evidence="9">
    <location>
        <begin position="64"/>
        <end position="536"/>
    </location>
</feature>
<feature type="transmembrane region" description="Helical" evidence="8">
    <location>
        <begin position="48"/>
        <end position="68"/>
    </location>
</feature>
<dbReference type="SUPFAM" id="SSF81296">
    <property type="entry name" value="E set domains"/>
    <property type="match status" value="1"/>
</dbReference>
<dbReference type="InterPro" id="IPR031148">
    <property type="entry name" value="Plexin"/>
</dbReference>
<evidence type="ECO:0000313" key="10">
    <source>
        <dbReference type="Proteomes" id="UP000694941"/>
    </source>
</evidence>
<dbReference type="Gene3D" id="1.10.506.10">
    <property type="entry name" value="GTPase Activation - p120gap, domain 1"/>
    <property type="match status" value="1"/>
</dbReference>
<dbReference type="Pfam" id="PF01403">
    <property type="entry name" value="Sema"/>
    <property type="match status" value="1"/>
</dbReference>
<evidence type="ECO:0000256" key="6">
    <source>
        <dbReference type="ARBA" id="ARBA00022989"/>
    </source>
</evidence>
<dbReference type="InterPro" id="IPR036352">
    <property type="entry name" value="Semap_dom_sf"/>
</dbReference>
<evidence type="ECO:0000313" key="11">
    <source>
        <dbReference type="RefSeq" id="XP_022239400.1"/>
    </source>
</evidence>
<dbReference type="Gene3D" id="2.60.40.10">
    <property type="entry name" value="Immunoglobulins"/>
    <property type="match status" value="2"/>
</dbReference>
<keyword evidence="3 8" id="KW-0812">Transmembrane</keyword>
<dbReference type="InterPro" id="IPR002909">
    <property type="entry name" value="IPT_dom"/>
</dbReference>
<evidence type="ECO:0000256" key="5">
    <source>
        <dbReference type="ARBA" id="ARBA00022737"/>
    </source>
</evidence>
<evidence type="ECO:0000259" key="9">
    <source>
        <dbReference type="PROSITE" id="PS51004"/>
    </source>
</evidence>
<dbReference type="InterPro" id="IPR013548">
    <property type="entry name" value="Plexin_cytoplasmic_RasGAP_dom"/>
</dbReference>
<dbReference type="SMART" id="SM00429">
    <property type="entry name" value="IPT"/>
    <property type="match status" value="2"/>
</dbReference>
<dbReference type="InterPro" id="IPR013783">
    <property type="entry name" value="Ig-like_fold"/>
</dbReference>
<dbReference type="SMART" id="SM00630">
    <property type="entry name" value="Sema"/>
    <property type="match status" value="1"/>
</dbReference>
<comment type="caution">
    <text evidence="7">Lacks conserved residue(s) required for the propagation of feature annotation.</text>
</comment>
<evidence type="ECO:0000256" key="3">
    <source>
        <dbReference type="ARBA" id="ARBA00022692"/>
    </source>
</evidence>
<dbReference type="SUPFAM" id="SSF101912">
    <property type="entry name" value="Sema domain"/>
    <property type="match status" value="1"/>
</dbReference>
<keyword evidence="6 8" id="KW-1133">Transmembrane helix</keyword>
<dbReference type="Pfam" id="PF01833">
    <property type="entry name" value="TIG"/>
    <property type="match status" value="2"/>
</dbReference>
<evidence type="ECO:0000256" key="8">
    <source>
        <dbReference type="SAM" id="Phobius"/>
    </source>
</evidence>
<keyword evidence="8" id="KW-0472">Membrane</keyword>
<dbReference type="Gene3D" id="3.10.20.90">
    <property type="entry name" value="Phosphatidylinositol 3-kinase Catalytic Subunit, Chain A, domain 1"/>
    <property type="match status" value="1"/>
</dbReference>
<dbReference type="Gene3D" id="2.130.10.10">
    <property type="entry name" value="YVTN repeat-like/Quinoprotein amine dehydrogenase"/>
    <property type="match status" value="1"/>
</dbReference>
<dbReference type="SUPFAM" id="SSF48350">
    <property type="entry name" value="GTPase activation domain, GAP"/>
    <property type="match status" value="1"/>
</dbReference>
<evidence type="ECO:0000256" key="7">
    <source>
        <dbReference type="PROSITE-ProRule" id="PRU00352"/>
    </source>
</evidence>
<name>A0ABM1S6Z5_LIMPO</name>
<reference evidence="11" key="1">
    <citation type="submission" date="2025-08" db="UniProtKB">
        <authorList>
            <consortium name="RefSeq"/>
        </authorList>
    </citation>
    <scope>IDENTIFICATION</scope>
    <source>
        <tissue evidence="11">Muscle</tissue>
    </source>
</reference>
<dbReference type="Pfam" id="PF20170">
    <property type="entry name" value="Plexin_RBD"/>
    <property type="match status" value="1"/>
</dbReference>
<evidence type="ECO:0000256" key="4">
    <source>
        <dbReference type="ARBA" id="ARBA00022729"/>
    </source>
</evidence>
<evidence type="ECO:0000256" key="2">
    <source>
        <dbReference type="ARBA" id="ARBA00022475"/>
    </source>
</evidence>
<accession>A0ABM1S6Z5</accession>
<dbReference type="InterPro" id="IPR015943">
    <property type="entry name" value="WD40/YVTN_repeat-like_dom_sf"/>
</dbReference>
<dbReference type="PROSITE" id="PS51004">
    <property type="entry name" value="SEMA"/>
    <property type="match status" value="1"/>
</dbReference>
<dbReference type="InterPro" id="IPR046800">
    <property type="entry name" value="Plexin_RBD"/>
</dbReference>
<keyword evidence="10" id="KW-1185">Reference proteome</keyword>
<protein>
    <submittedName>
        <fullName evidence="11">Plexin-B-like</fullName>
    </submittedName>
</protein>
<dbReference type="Pfam" id="PF08337">
    <property type="entry name" value="Plexin_cytopl"/>
    <property type="match status" value="1"/>
</dbReference>